<gene>
    <name evidence="1" type="ORF">LCGC14_3026090</name>
</gene>
<comment type="caution">
    <text evidence="1">The sequence shown here is derived from an EMBL/GenBank/DDBJ whole genome shotgun (WGS) entry which is preliminary data.</text>
</comment>
<reference evidence="1" key="1">
    <citation type="journal article" date="2015" name="Nature">
        <title>Complex archaea that bridge the gap between prokaryotes and eukaryotes.</title>
        <authorList>
            <person name="Spang A."/>
            <person name="Saw J.H."/>
            <person name="Jorgensen S.L."/>
            <person name="Zaremba-Niedzwiedzka K."/>
            <person name="Martijn J."/>
            <person name="Lind A.E."/>
            <person name="van Eijk R."/>
            <person name="Schleper C."/>
            <person name="Guy L."/>
            <person name="Ettema T.J."/>
        </authorList>
    </citation>
    <scope>NUCLEOTIDE SEQUENCE</scope>
</reference>
<feature type="non-terminal residue" evidence="1">
    <location>
        <position position="1"/>
    </location>
</feature>
<accession>A0A0F8Z1E4</accession>
<evidence type="ECO:0000313" key="1">
    <source>
        <dbReference type="EMBL" id="KKK60264.1"/>
    </source>
</evidence>
<sequence>TDRCSGNCNTRLLVNGSFDVILWSAWSSRTSRRCPTIEQWQKDTCGRPALPADCLRYVFTRHFLGIEERKEITPDSDQLSAEIQTTQKIFPNQISALVNLSFGEATTNRLRGSGKTHSYPSIFIWHCFS</sequence>
<name>A0A0F8Z1E4_9ZZZZ</name>
<protein>
    <submittedName>
        <fullName evidence="1">Uncharacterized protein</fullName>
    </submittedName>
</protein>
<dbReference type="AlphaFoldDB" id="A0A0F8Z1E4"/>
<organism evidence="1">
    <name type="scientific">marine sediment metagenome</name>
    <dbReference type="NCBI Taxonomy" id="412755"/>
    <lineage>
        <taxon>unclassified sequences</taxon>
        <taxon>metagenomes</taxon>
        <taxon>ecological metagenomes</taxon>
    </lineage>
</organism>
<dbReference type="EMBL" id="LAZR01063055">
    <property type="protein sequence ID" value="KKK60264.1"/>
    <property type="molecule type" value="Genomic_DNA"/>
</dbReference>
<proteinExistence type="predicted"/>